<dbReference type="EMBL" id="BAABKQ010000004">
    <property type="protein sequence ID" value="GAA4826617.1"/>
    <property type="molecule type" value="Genomic_DNA"/>
</dbReference>
<feature type="compositionally biased region" description="Basic and acidic residues" evidence="1">
    <location>
        <begin position="341"/>
        <end position="350"/>
    </location>
</feature>
<keyword evidence="5" id="KW-1185">Reference proteome</keyword>
<dbReference type="InterPro" id="IPR005094">
    <property type="entry name" value="Endonuclease_MobA/VirD2"/>
</dbReference>
<comment type="caution">
    <text evidence="4">The sequence shown here is derived from an EMBL/GenBank/DDBJ whole genome shotgun (WGS) entry which is preliminary data.</text>
</comment>
<dbReference type="EMBL" id="BAABKQ010000004">
    <property type="protein sequence ID" value="GAA4826557.1"/>
    <property type="molecule type" value="Genomic_DNA"/>
</dbReference>
<accession>A0ABP9D8J1</accession>
<feature type="region of interest" description="Disordered" evidence="1">
    <location>
        <begin position="335"/>
        <end position="415"/>
    </location>
</feature>
<sequence>MIAKISTGADPVGLARYLMGPGRETPHTYRDERKRLHEGGQVIGGTVTAGADRMRWARDLERSASANTQVTKPVWHCSLRAAPTDRRLTDAEWADIGQDVAEHMGYGEHPWAMVRHDDDHVHIVVSRVDFEGMTWKNSHDRWKVVEAMRAVEQRYELTEVASPARAQRQVSTGERRQAQRTGQIPARQRLREVITAARDSTAGRGRAAFEVELEASTLARVHFRRNESPSTGRMNGYSFHLAGHTDAQGQPVWLSSSKIDRGLAWSRLEKVLDGPVPEHLATEADVPRRRMERASTWRARRVESGAAAHREQRWNAAGQRLDVLAGATGTTAHAKWGQVRGELEQQRESDAAASRAHKAAQAGQGRPSGEHAHRAREGRKFGENRLTNNRMTRGIGANGGRTHRTGRSRDDERGR</sequence>
<dbReference type="RefSeq" id="WP_345603339.1">
    <property type="nucleotide sequence ID" value="NZ_BAABKQ010000004.1"/>
</dbReference>
<dbReference type="Proteomes" id="UP001500839">
    <property type="component" value="Unassembled WGS sequence"/>
</dbReference>
<evidence type="ECO:0000259" key="2">
    <source>
        <dbReference type="Pfam" id="PF03432"/>
    </source>
</evidence>
<evidence type="ECO:0000313" key="5">
    <source>
        <dbReference type="Proteomes" id="UP001500839"/>
    </source>
</evidence>
<evidence type="ECO:0000313" key="4">
    <source>
        <dbReference type="EMBL" id="GAA4826617.1"/>
    </source>
</evidence>
<feature type="compositionally biased region" description="Low complexity" evidence="1">
    <location>
        <begin position="351"/>
        <end position="362"/>
    </location>
</feature>
<proteinExistence type="predicted"/>
<reference evidence="4" key="1">
    <citation type="journal article" date="2014" name="Int. J. Syst. Evol. Microbiol.">
        <title>Complete genome of a new Firmicutes species belonging to the dominant human colonic microbiota ('Ruminococcus bicirculans') reveals two chromosomes and a selective capacity to utilize plant glucans.</title>
        <authorList>
            <consortium name="NISC Comparative Sequencing Program"/>
            <person name="Wegmann U."/>
            <person name="Louis P."/>
            <person name="Goesmann A."/>
            <person name="Henrissat B."/>
            <person name="Duncan S.H."/>
            <person name="Flint H.J."/>
        </authorList>
    </citation>
    <scope>NUCLEOTIDE SEQUENCE</scope>
    <source>
        <strain evidence="4">JCM 18542</strain>
    </source>
</reference>
<evidence type="ECO:0000313" key="3">
    <source>
        <dbReference type="EMBL" id="GAA4826557.1"/>
    </source>
</evidence>
<gene>
    <name evidence="3" type="ORF">GCM10023353_39790</name>
    <name evidence="4" type="ORF">GCM10023353_39870</name>
</gene>
<dbReference type="Pfam" id="PF03432">
    <property type="entry name" value="Relaxase"/>
    <property type="match status" value="1"/>
</dbReference>
<feature type="domain" description="MobA/VirD2-like nuclease" evidence="2">
    <location>
        <begin position="46"/>
        <end position="157"/>
    </location>
</feature>
<protein>
    <recommendedName>
        <fullName evidence="2">MobA/VirD2-like nuclease domain-containing protein</fullName>
    </recommendedName>
</protein>
<evidence type="ECO:0000256" key="1">
    <source>
        <dbReference type="SAM" id="MobiDB-lite"/>
    </source>
</evidence>
<reference evidence="5" key="2">
    <citation type="journal article" date="2019" name="Int. J. Syst. Evol. Microbiol.">
        <title>The Global Catalogue of Microorganisms (GCM) 10K type strain sequencing project: providing services to taxonomists for standard genome sequencing and annotation.</title>
        <authorList>
            <consortium name="The Broad Institute Genomics Platform"/>
            <consortium name="The Broad Institute Genome Sequencing Center for Infectious Disease"/>
            <person name="Wu L."/>
            <person name="Ma J."/>
        </authorList>
    </citation>
    <scope>NUCLEOTIDE SEQUENCE [LARGE SCALE GENOMIC DNA]</scope>
    <source>
        <strain evidence="5">JCM 18542</strain>
    </source>
</reference>
<name>A0ABP9D8J1_9ACTN</name>
<organism evidence="4 5">
    <name type="scientific">Tomitella cavernea</name>
    <dbReference type="NCBI Taxonomy" id="1387982"/>
    <lineage>
        <taxon>Bacteria</taxon>
        <taxon>Bacillati</taxon>
        <taxon>Actinomycetota</taxon>
        <taxon>Actinomycetes</taxon>
        <taxon>Mycobacteriales</taxon>
        <taxon>Tomitella</taxon>
    </lineage>
</organism>
<reference evidence="4" key="3">
    <citation type="submission" date="2023-12" db="EMBL/GenBank/DDBJ databases">
        <authorList>
            <person name="Sun Q."/>
            <person name="Inoue M."/>
        </authorList>
    </citation>
    <scope>NUCLEOTIDE SEQUENCE</scope>
    <source>
        <strain evidence="4">JCM 18542</strain>
    </source>
</reference>